<evidence type="ECO:0000313" key="3">
    <source>
        <dbReference type="EMBL" id="MBB4286236.1"/>
    </source>
</evidence>
<evidence type="ECO:0000259" key="2">
    <source>
        <dbReference type="PROSITE" id="PS51186"/>
    </source>
</evidence>
<dbReference type="AlphaFoldDB" id="A0A7W6RZS3"/>
<keyword evidence="4" id="KW-1185">Reference proteome</keyword>
<dbReference type="GO" id="GO:0008080">
    <property type="term" value="F:N-acetyltransferase activity"/>
    <property type="evidence" value="ECO:0007669"/>
    <property type="project" value="InterPro"/>
</dbReference>
<feature type="domain" description="N-acetyltransferase" evidence="2">
    <location>
        <begin position="10"/>
        <end position="174"/>
    </location>
</feature>
<dbReference type="PANTHER" id="PTHR13947:SF37">
    <property type="entry name" value="LD18367P"/>
    <property type="match status" value="1"/>
</dbReference>
<comment type="caution">
    <text evidence="3">The sequence shown here is derived from an EMBL/GenBank/DDBJ whole genome shotgun (WGS) entry which is preliminary data.</text>
</comment>
<dbReference type="InterPro" id="IPR016181">
    <property type="entry name" value="Acyl_CoA_acyltransferase"/>
</dbReference>
<dbReference type="Proteomes" id="UP000555728">
    <property type="component" value="Unassembled WGS sequence"/>
</dbReference>
<dbReference type="InterPro" id="IPR000182">
    <property type="entry name" value="GNAT_dom"/>
</dbReference>
<keyword evidence="1 3" id="KW-0808">Transferase</keyword>
<dbReference type="Gene3D" id="3.40.630.30">
    <property type="match status" value="1"/>
</dbReference>
<gene>
    <name evidence="3" type="ORF">GGD88_001963</name>
</gene>
<proteinExistence type="predicted"/>
<organism evidence="3 4">
    <name type="scientific">Roseospira goensis</name>
    <dbReference type="NCBI Taxonomy" id="391922"/>
    <lineage>
        <taxon>Bacteria</taxon>
        <taxon>Pseudomonadati</taxon>
        <taxon>Pseudomonadota</taxon>
        <taxon>Alphaproteobacteria</taxon>
        <taxon>Rhodospirillales</taxon>
        <taxon>Rhodospirillaceae</taxon>
        <taxon>Roseospira</taxon>
    </lineage>
</organism>
<dbReference type="SUPFAM" id="SSF55729">
    <property type="entry name" value="Acyl-CoA N-acyltransferases (Nat)"/>
    <property type="match status" value="1"/>
</dbReference>
<protein>
    <submittedName>
        <fullName evidence="3">GNAT superfamily N-acetyltransferase</fullName>
    </submittedName>
</protein>
<dbReference type="PROSITE" id="PS51186">
    <property type="entry name" value="GNAT"/>
    <property type="match status" value="1"/>
</dbReference>
<evidence type="ECO:0000256" key="1">
    <source>
        <dbReference type="ARBA" id="ARBA00022679"/>
    </source>
</evidence>
<reference evidence="3 4" key="1">
    <citation type="submission" date="2020-08" db="EMBL/GenBank/DDBJ databases">
        <title>Genome sequencing of Purple Non-Sulfur Bacteria from various extreme environments.</title>
        <authorList>
            <person name="Mayer M."/>
        </authorList>
    </citation>
    <scope>NUCLEOTIDE SEQUENCE [LARGE SCALE GENOMIC DNA]</scope>
    <source>
        <strain evidence="3 4">JA135</strain>
    </source>
</reference>
<accession>A0A7W6RZS3</accession>
<dbReference type="PANTHER" id="PTHR13947">
    <property type="entry name" value="GNAT FAMILY N-ACETYLTRANSFERASE"/>
    <property type="match status" value="1"/>
</dbReference>
<dbReference type="RefSeq" id="WP_221237089.1">
    <property type="nucleotide sequence ID" value="NZ_JACIGI010000014.1"/>
</dbReference>
<dbReference type="EMBL" id="JACIGI010000014">
    <property type="protein sequence ID" value="MBB4286236.1"/>
    <property type="molecule type" value="Genomic_DNA"/>
</dbReference>
<name>A0A7W6RZS3_9PROT</name>
<evidence type="ECO:0000313" key="4">
    <source>
        <dbReference type="Proteomes" id="UP000555728"/>
    </source>
</evidence>
<dbReference type="CDD" id="cd04301">
    <property type="entry name" value="NAT_SF"/>
    <property type="match status" value="1"/>
</dbReference>
<dbReference type="InterPro" id="IPR050769">
    <property type="entry name" value="NAT_camello-type"/>
</dbReference>
<sequence length="175" mass="18786">MTQAETAAPDLVTGYAPGVLAEVVGLHMAYYGPHWGFGLAFETKVATEMAAFLRQADATRDLLLCARNRDGGLLGSVTIHGPHDTPAGRESAAHLRWFIVGDAARGSGVGRRLLARAVAFCDACGYPMCYLTTFAGLDAARHLYERTGFRLVATSAVDQWSGGVQEQRFERPRGG</sequence>
<dbReference type="Pfam" id="PF00583">
    <property type="entry name" value="Acetyltransf_1"/>
    <property type="match status" value="1"/>
</dbReference>